<dbReference type="RefSeq" id="WP_378099093.1">
    <property type="nucleotide sequence ID" value="NZ_JBHSEP010000014.1"/>
</dbReference>
<keyword evidence="3" id="KW-1185">Reference proteome</keyword>
<feature type="signal peptide" evidence="1">
    <location>
        <begin position="1"/>
        <end position="24"/>
    </location>
</feature>
<evidence type="ECO:0000313" key="2">
    <source>
        <dbReference type="EMBL" id="MFC4600204.1"/>
    </source>
</evidence>
<dbReference type="Proteomes" id="UP001596028">
    <property type="component" value="Unassembled WGS sequence"/>
</dbReference>
<feature type="chain" id="PRO_5046910420" evidence="1">
    <location>
        <begin position="25"/>
        <end position="213"/>
    </location>
</feature>
<accession>A0ABV9FJ77</accession>
<organism evidence="2 3">
    <name type="scientific">Cohnella hongkongensis</name>
    <dbReference type="NCBI Taxonomy" id="178337"/>
    <lineage>
        <taxon>Bacteria</taxon>
        <taxon>Bacillati</taxon>
        <taxon>Bacillota</taxon>
        <taxon>Bacilli</taxon>
        <taxon>Bacillales</taxon>
        <taxon>Paenibacillaceae</taxon>
        <taxon>Cohnella</taxon>
    </lineage>
</organism>
<evidence type="ECO:0000256" key="1">
    <source>
        <dbReference type="SAM" id="SignalP"/>
    </source>
</evidence>
<reference evidence="3" key="1">
    <citation type="journal article" date="2019" name="Int. J. Syst. Evol. Microbiol.">
        <title>The Global Catalogue of Microorganisms (GCM) 10K type strain sequencing project: providing services to taxonomists for standard genome sequencing and annotation.</title>
        <authorList>
            <consortium name="The Broad Institute Genomics Platform"/>
            <consortium name="The Broad Institute Genome Sequencing Center for Infectious Disease"/>
            <person name="Wu L."/>
            <person name="Ma J."/>
        </authorList>
    </citation>
    <scope>NUCLEOTIDE SEQUENCE [LARGE SCALE GENOMIC DNA]</scope>
    <source>
        <strain evidence="3">CCUG 49571</strain>
    </source>
</reference>
<gene>
    <name evidence="2" type="ORF">ACFO3S_18305</name>
</gene>
<dbReference type="EMBL" id="JBHSEP010000014">
    <property type="protein sequence ID" value="MFC4600204.1"/>
    <property type="molecule type" value="Genomic_DNA"/>
</dbReference>
<sequence length="213" mass="23822">MKKIVGIFLSICLMFTLIIPVASADEVKGEVPVLVNERVTSVLIANNIDFHVDNGTIKLTNTSPQFIAEVNGLLGSKYQFNWSTFAAVYPGPWHHLVQYDNASSKKFTAATKTAFSLAFAAWVKNIFGPWQEIVAAAVAGYGTYYFVNSETEDLYTFVKYYFRELGPGFFDHNGNFYGDYEIRREIRVTKNSNGTGGSVENYSQNSTGLVPWF</sequence>
<proteinExistence type="predicted"/>
<evidence type="ECO:0000313" key="3">
    <source>
        <dbReference type="Proteomes" id="UP001596028"/>
    </source>
</evidence>
<comment type="caution">
    <text evidence="2">The sequence shown here is derived from an EMBL/GenBank/DDBJ whole genome shotgun (WGS) entry which is preliminary data.</text>
</comment>
<name>A0ABV9FJ77_9BACL</name>
<protein>
    <submittedName>
        <fullName evidence="2">Uncharacterized protein</fullName>
    </submittedName>
</protein>
<keyword evidence="1" id="KW-0732">Signal</keyword>